<dbReference type="OrthoDB" id="2958007at2759"/>
<sequence length="228" mass="26037">MAFTSYNSKLTETATFQELSSVFATSTLLIYDYCLTLDLECKLVWARPLKWFNVLYLVQRYLPLIDTVVMLNIGTYASTPSQTYCYRVDDSGLFILSLRVWAVSRDHFRHLVYVIPASFVLVWVALSAMIGIFWSRHSFDSRPALDPLDQGCLRAHSIINFAVLYGLVMLHELGGFTILVYCTVLQCEEGKHSKLYKPVYRDGIFQYVLMFVLVIINLIVVISISVSA</sequence>
<keyword evidence="4" id="KW-1185">Reference proteome</keyword>
<feature type="transmembrane region" description="Helical" evidence="1">
    <location>
        <begin position="111"/>
        <end position="135"/>
    </location>
</feature>
<keyword evidence="1" id="KW-0812">Transmembrane</keyword>
<dbReference type="InterPro" id="IPR045340">
    <property type="entry name" value="DUF6533"/>
</dbReference>
<proteinExistence type="predicted"/>
<dbReference type="EMBL" id="KN834788">
    <property type="protein sequence ID" value="KIK57938.1"/>
    <property type="molecule type" value="Genomic_DNA"/>
</dbReference>
<evidence type="ECO:0000259" key="2">
    <source>
        <dbReference type="Pfam" id="PF20151"/>
    </source>
</evidence>
<reference evidence="3 4" key="1">
    <citation type="submission" date="2014-04" db="EMBL/GenBank/DDBJ databases">
        <title>Evolutionary Origins and Diversification of the Mycorrhizal Mutualists.</title>
        <authorList>
            <consortium name="DOE Joint Genome Institute"/>
            <consortium name="Mycorrhizal Genomics Consortium"/>
            <person name="Kohler A."/>
            <person name="Kuo A."/>
            <person name="Nagy L.G."/>
            <person name="Floudas D."/>
            <person name="Copeland A."/>
            <person name="Barry K.W."/>
            <person name="Cichocki N."/>
            <person name="Veneault-Fourrey C."/>
            <person name="LaButti K."/>
            <person name="Lindquist E.A."/>
            <person name="Lipzen A."/>
            <person name="Lundell T."/>
            <person name="Morin E."/>
            <person name="Murat C."/>
            <person name="Riley R."/>
            <person name="Ohm R."/>
            <person name="Sun H."/>
            <person name="Tunlid A."/>
            <person name="Henrissat B."/>
            <person name="Grigoriev I.V."/>
            <person name="Hibbett D.S."/>
            <person name="Martin F."/>
        </authorList>
    </citation>
    <scope>NUCLEOTIDE SEQUENCE [LARGE SCALE GENOMIC DNA]</scope>
    <source>
        <strain evidence="3 4">FD-317 M1</strain>
    </source>
</reference>
<name>A0A0D0CQZ1_9AGAR</name>
<keyword evidence="1" id="KW-1133">Transmembrane helix</keyword>
<evidence type="ECO:0000313" key="3">
    <source>
        <dbReference type="EMBL" id="KIK57938.1"/>
    </source>
</evidence>
<protein>
    <recommendedName>
        <fullName evidence="2">DUF6533 domain-containing protein</fullName>
    </recommendedName>
</protein>
<dbReference type="Pfam" id="PF20151">
    <property type="entry name" value="DUF6533"/>
    <property type="match status" value="1"/>
</dbReference>
<keyword evidence="1" id="KW-0472">Membrane</keyword>
<dbReference type="AlphaFoldDB" id="A0A0D0CQZ1"/>
<evidence type="ECO:0000256" key="1">
    <source>
        <dbReference type="SAM" id="Phobius"/>
    </source>
</evidence>
<feature type="transmembrane region" description="Helical" evidence="1">
    <location>
        <begin position="204"/>
        <end position="226"/>
    </location>
</feature>
<feature type="domain" description="DUF6533" evidence="2">
    <location>
        <begin position="23"/>
        <end position="65"/>
    </location>
</feature>
<dbReference type="Proteomes" id="UP000053593">
    <property type="component" value="Unassembled WGS sequence"/>
</dbReference>
<evidence type="ECO:0000313" key="4">
    <source>
        <dbReference type="Proteomes" id="UP000053593"/>
    </source>
</evidence>
<organism evidence="3 4">
    <name type="scientific">Collybiopsis luxurians FD-317 M1</name>
    <dbReference type="NCBI Taxonomy" id="944289"/>
    <lineage>
        <taxon>Eukaryota</taxon>
        <taxon>Fungi</taxon>
        <taxon>Dikarya</taxon>
        <taxon>Basidiomycota</taxon>
        <taxon>Agaricomycotina</taxon>
        <taxon>Agaricomycetes</taxon>
        <taxon>Agaricomycetidae</taxon>
        <taxon>Agaricales</taxon>
        <taxon>Marasmiineae</taxon>
        <taxon>Omphalotaceae</taxon>
        <taxon>Collybiopsis</taxon>
        <taxon>Collybiopsis luxurians</taxon>
    </lineage>
</organism>
<feature type="transmembrane region" description="Helical" evidence="1">
    <location>
        <begin position="155"/>
        <end position="184"/>
    </location>
</feature>
<gene>
    <name evidence="3" type="ORF">GYMLUDRAFT_75215</name>
</gene>
<dbReference type="HOGENOM" id="CLU_035509_11_4_1"/>
<accession>A0A0D0CQZ1</accession>